<feature type="domain" description="SnoaL-like" evidence="1">
    <location>
        <begin position="11"/>
        <end position="112"/>
    </location>
</feature>
<dbReference type="SUPFAM" id="SSF54427">
    <property type="entry name" value="NTF2-like"/>
    <property type="match status" value="1"/>
</dbReference>
<dbReference type="InterPro" id="IPR032710">
    <property type="entry name" value="NTF2-like_dom_sf"/>
</dbReference>
<dbReference type="InterPro" id="IPR037401">
    <property type="entry name" value="SnoaL-like"/>
</dbReference>
<name>A0ABW9AXE2_9BURK</name>
<evidence type="ECO:0000313" key="3">
    <source>
        <dbReference type="Proteomes" id="UP001629230"/>
    </source>
</evidence>
<dbReference type="EMBL" id="JAQQEZ010000027">
    <property type="protein sequence ID" value="MFM0005265.1"/>
    <property type="molecule type" value="Genomic_DNA"/>
</dbReference>
<gene>
    <name evidence="2" type="ORF">PQR57_30215</name>
</gene>
<sequence>MSHPNTNTELIQRFYTAFQQRDAETMVACYADDVVFSDPAFGELRGEEARDMWRMLVARAQDFSLTFEDVEADDRSGRAHWVASYLFSQTGRAVVNRIDARFVFRDGRIVEHRDSFDLWSWTRQALGRKGTLLGWSPLVQRAIRAQARKGLDLYRRRQQRG</sequence>
<organism evidence="2 3">
    <name type="scientific">Paraburkholderia dipogonis</name>
    <dbReference type="NCBI Taxonomy" id="1211383"/>
    <lineage>
        <taxon>Bacteria</taxon>
        <taxon>Pseudomonadati</taxon>
        <taxon>Pseudomonadota</taxon>
        <taxon>Betaproteobacteria</taxon>
        <taxon>Burkholderiales</taxon>
        <taxon>Burkholderiaceae</taxon>
        <taxon>Paraburkholderia</taxon>
    </lineage>
</organism>
<protein>
    <submittedName>
        <fullName evidence="2">Nuclear transport factor 2 family protein</fullName>
    </submittedName>
</protein>
<keyword evidence="3" id="KW-1185">Reference proteome</keyword>
<comment type="caution">
    <text evidence="2">The sequence shown here is derived from an EMBL/GenBank/DDBJ whole genome shotgun (WGS) entry which is preliminary data.</text>
</comment>
<evidence type="ECO:0000259" key="1">
    <source>
        <dbReference type="Pfam" id="PF12680"/>
    </source>
</evidence>
<accession>A0ABW9AXE2</accession>
<dbReference type="RefSeq" id="WP_408180028.1">
    <property type="nucleotide sequence ID" value="NZ_JAQQEZ010000027.1"/>
</dbReference>
<dbReference type="Pfam" id="PF12680">
    <property type="entry name" value="SnoaL_2"/>
    <property type="match status" value="1"/>
</dbReference>
<evidence type="ECO:0000313" key="2">
    <source>
        <dbReference type="EMBL" id="MFM0005265.1"/>
    </source>
</evidence>
<dbReference type="Proteomes" id="UP001629230">
    <property type="component" value="Unassembled WGS sequence"/>
</dbReference>
<reference evidence="2 3" key="1">
    <citation type="journal article" date="2024" name="Chem. Sci.">
        <title>Discovery of megapolipeptins by genome mining of a Burkholderiales bacteria collection.</title>
        <authorList>
            <person name="Paulo B.S."/>
            <person name="Recchia M.J.J."/>
            <person name="Lee S."/>
            <person name="Fergusson C.H."/>
            <person name="Romanowski S.B."/>
            <person name="Hernandez A."/>
            <person name="Krull N."/>
            <person name="Liu D.Y."/>
            <person name="Cavanagh H."/>
            <person name="Bos A."/>
            <person name="Gray C.A."/>
            <person name="Murphy B.T."/>
            <person name="Linington R.G."/>
            <person name="Eustaquio A.S."/>
        </authorList>
    </citation>
    <scope>NUCLEOTIDE SEQUENCE [LARGE SCALE GENOMIC DNA]</scope>
    <source>
        <strain evidence="2 3">RL17-350-BIC-A</strain>
    </source>
</reference>
<dbReference type="Gene3D" id="3.10.450.50">
    <property type="match status" value="1"/>
</dbReference>
<proteinExistence type="predicted"/>